<evidence type="ECO:0000256" key="6">
    <source>
        <dbReference type="SAM" id="MobiDB-lite"/>
    </source>
</evidence>
<proteinExistence type="inferred from homology"/>
<keyword evidence="8" id="KW-1185">Reference proteome</keyword>
<feature type="region of interest" description="Disordered" evidence="6">
    <location>
        <begin position="359"/>
        <end position="397"/>
    </location>
</feature>
<dbReference type="CDD" id="cd01273">
    <property type="entry name" value="PTB_CED-6"/>
    <property type="match status" value="1"/>
</dbReference>
<comment type="similarity">
    <text evidence="4">Belongs to the ced-6 family.</text>
</comment>
<dbReference type="OrthoDB" id="10057585at2759"/>
<evidence type="ECO:0000313" key="8">
    <source>
        <dbReference type="Proteomes" id="UP000749559"/>
    </source>
</evidence>
<dbReference type="PANTHER" id="PTHR11232">
    <property type="entry name" value="PHOSPHOTYROSINE INTERACTION DOMAIN-CONTAINING FAMILY MEMBER"/>
    <property type="match status" value="1"/>
</dbReference>
<dbReference type="CDD" id="cd14686">
    <property type="entry name" value="bZIP"/>
    <property type="match status" value="1"/>
</dbReference>
<dbReference type="Gene3D" id="2.30.29.30">
    <property type="entry name" value="Pleckstrin-homology domain (PH domain)/Phosphotyrosine-binding domain (PTB)"/>
    <property type="match status" value="1"/>
</dbReference>
<feature type="region of interest" description="Disordered" evidence="6">
    <location>
        <begin position="207"/>
        <end position="227"/>
    </location>
</feature>
<comment type="caution">
    <text evidence="7">The sequence shown here is derived from an EMBL/GenBank/DDBJ whole genome shotgun (WGS) entry which is preliminary data.</text>
</comment>
<dbReference type="SUPFAM" id="SSF50729">
    <property type="entry name" value="PH domain-like"/>
    <property type="match status" value="1"/>
</dbReference>
<dbReference type="SMART" id="SM00462">
    <property type="entry name" value="PTB"/>
    <property type="match status" value="1"/>
</dbReference>
<dbReference type="EMBL" id="CAIIXF020000001">
    <property type="protein sequence ID" value="CAH1774138.1"/>
    <property type="molecule type" value="Genomic_DNA"/>
</dbReference>
<gene>
    <name evidence="7" type="ORF">OFUS_LOCUS1654</name>
</gene>
<feature type="compositionally biased region" description="Polar residues" evidence="6">
    <location>
        <begin position="208"/>
        <end position="225"/>
    </location>
</feature>
<dbReference type="Proteomes" id="UP000749559">
    <property type="component" value="Unassembled WGS sequence"/>
</dbReference>
<evidence type="ECO:0000313" key="7">
    <source>
        <dbReference type="EMBL" id="CAH1774138.1"/>
    </source>
</evidence>
<evidence type="ECO:0000256" key="2">
    <source>
        <dbReference type="ARBA" id="ARBA00022490"/>
    </source>
</evidence>
<keyword evidence="5" id="KW-0175">Coiled coil</keyword>
<keyword evidence="2" id="KW-0963">Cytoplasm</keyword>
<keyword evidence="3" id="KW-0581">Phagocytosis</keyword>
<dbReference type="InterPro" id="IPR011993">
    <property type="entry name" value="PH-like_dom_sf"/>
</dbReference>
<evidence type="ECO:0000256" key="5">
    <source>
        <dbReference type="SAM" id="Coils"/>
    </source>
</evidence>
<feature type="compositionally biased region" description="Pro residues" evidence="6">
    <location>
        <begin position="298"/>
        <end position="313"/>
    </location>
</feature>
<dbReference type="FunFam" id="2.30.29.30:FF:000118">
    <property type="entry name" value="GULP PTB domain containing engulfment adaptor 1"/>
    <property type="match status" value="1"/>
</dbReference>
<dbReference type="AlphaFoldDB" id="A0A8J1U6N0"/>
<evidence type="ECO:0000256" key="3">
    <source>
        <dbReference type="ARBA" id="ARBA00022907"/>
    </source>
</evidence>
<dbReference type="PROSITE" id="PS01179">
    <property type="entry name" value="PID"/>
    <property type="match status" value="1"/>
</dbReference>
<dbReference type="Pfam" id="PF00640">
    <property type="entry name" value="PID"/>
    <property type="match status" value="1"/>
</dbReference>
<sequence>MNFGRNQDKTLQAKLGKQWVHPAEAMVRGHIVYNVKFLGHCEVDQPKGTEVVKDAIRKMKFNKQLKKAEGQKPPKVELTISADGVTVQDPKSKIIQHQYPLHRISYCADDKVDKRVFTFIAKDTEHNTHQCFVFNSEKCAEEITLTVGQAFDLAYKKFLDSSSKDMDMKKQYLLLQKKVTLLQHENAELKKRLTEMEKLKDRADVEQYKQQQGISNVTSSTSQNGADDDHIQVVQGWTSQTPAQENTPQSQPTVGRKLEGLVFEDNFNGSPATTTNAAPSTNAAPHTNGTTLKSTPTNNPPTTMPTLQPPPSTARPRPQAGNSPAQVPPPIAKQQQQTQQQPTPQNNQQALVDIFGAPPMQQQQQQKQQQQQFDPSVQQQQQPANDPFGMPSFNPSTQQLDSQIFQVNQEMMDLQVGFSQGLSFGTDDFSLDDLDPLKK</sequence>
<evidence type="ECO:0000256" key="1">
    <source>
        <dbReference type="ARBA" id="ARBA00004496"/>
    </source>
</evidence>
<dbReference type="InterPro" id="IPR006020">
    <property type="entry name" value="PTB/PI_dom"/>
</dbReference>
<accession>A0A8J1U6N0</accession>
<feature type="coiled-coil region" evidence="5">
    <location>
        <begin position="172"/>
        <end position="206"/>
    </location>
</feature>
<dbReference type="InterPro" id="IPR051133">
    <property type="entry name" value="Adapter_Engulfment-Domain"/>
</dbReference>
<protein>
    <submittedName>
        <fullName evidence="7">Uncharacterized protein</fullName>
    </submittedName>
</protein>
<name>A0A8J1U6N0_OWEFU</name>
<comment type="subcellular location">
    <subcellularLocation>
        <location evidence="1">Cytoplasm</location>
    </subcellularLocation>
</comment>
<evidence type="ECO:0000256" key="4">
    <source>
        <dbReference type="ARBA" id="ARBA00060944"/>
    </source>
</evidence>
<feature type="region of interest" description="Disordered" evidence="6">
    <location>
        <begin position="265"/>
        <end position="346"/>
    </location>
</feature>
<feature type="compositionally biased region" description="Low complexity" evidence="6">
    <location>
        <begin position="361"/>
        <end position="382"/>
    </location>
</feature>
<feature type="compositionally biased region" description="Low complexity" evidence="6">
    <location>
        <begin position="270"/>
        <end position="297"/>
    </location>
</feature>
<reference evidence="7" key="1">
    <citation type="submission" date="2022-03" db="EMBL/GenBank/DDBJ databases">
        <authorList>
            <person name="Martin C."/>
        </authorList>
    </citation>
    <scope>NUCLEOTIDE SEQUENCE</scope>
</reference>
<dbReference type="PANTHER" id="PTHR11232:SF77">
    <property type="entry name" value="GULP PTB DOMAIN CONTAINING ENGULFMENT ADAPTOR 1"/>
    <property type="match status" value="1"/>
</dbReference>
<feature type="compositionally biased region" description="Low complexity" evidence="6">
    <location>
        <begin position="334"/>
        <end position="346"/>
    </location>
</feature>
<organism evidence="7 8">
    <name type="scientific">Owenia fusiformis</name>
    <name type="common">Polychaete worm</name>
    <dbReference type="NCBI Taxonomy" id="6347"/>
    <lineage>
        <taxon>Eukaryota</taxon>
        <taxon>Metazoa</taxon>
        <taxon>Spiralia</taxon>
        <taxon>Lophotrochozoa</taxon>
        <taxon>Annelida</taxon>
        <taxon>Polychaeta</taxon>
        <taxon>Sedentaria</taxon>
        <taxon>Canalipalpata</taxon>
        <taxon>Sabellida</taxon>
        <taxon>Oweniida</taxon>
        <taxon>Oweniidae</taxon>
        <taxon>Owenia</taxon>
    </lineage>
</organism>
<dbReference type="GO" id="GO:0006909">
    <property type="term" value="P:phagocytosis"/>
    <property type="evidence" value="ECO:0007669"/>
    <property type="project" value="UniProtKB-KW"/>
</dbReference>
<dbReference type="GO" id="GO:0005737">
    <property type="term" value="C:cytoplasm"/>
    <property type="evidence" value="ECO:0007669"/>
    <property type="project" value="UniProtKB-SubCell"/>
</dbReference>